<dbReference type="SMART" id="SM00448">
    <property type="entry name" value="REC"/>
    <property type="match status" value="1"/>
</dbReference>
<dbReference type="InterPro" id="IPR011006">
    <property type="entry name" value="CheY-like_superfamily"/>
</dbReference>
<dbReference type="RefSeq" id="WP_145648619.1">
    <property type="nucleotide sequence ID" value="NZ_VLLB01000002.1"/>
</dbReference>
<dbReference type="OrthoDB" id="8905968at2"/>
<reference evidence="3 4" key="1">
    <citation type="journal article" date="2015" name="Stand. Genomic Sci.">
        <title>Genomic Encyclopedia of Bacterial and Archaeal Type Strains, Phase III: the genomes of soil and plant-associated and newly described type strains.</title>
        <authorList>
            <person name="Whitman W.B."/>
            <person name="Woyke T."/>
            <person name="Klenk H.P."/>
            <person name="Zhou Y."/>
            <person name="Lilburn T.G."/>
            <person name="Beck B.J."/>
            <person name="De Vos P."/>
            <person name="Vandamme P."/>
            <person name="Eisen J.A."/>
            <person name="Garrity G."/>
            <person name="Hugenholtz P."/>
            <person name="Kyrpides N.C."/>
        </authorList>
    </citation>
    <scope>NUCLEOTIDE SEQUENCE [LARGE SCALE GENOMIC DNA]</scope>
    <source>
        <strain evidence="3 4">CGMCC 1.10822</strain>
    </source>
</reference>
<evidence type="ECO:0000313" key="3">
    <source>
        <dbReference type="EMBL" id="TWI67699.1"/>
    </source>
</evidence>
<name>A0A562RF55_9BURK</name>
<accession>A0A562RF55</accession>
<feature type="modified residue" description="4-aspartylphosphate" evidence="1">
    <location>
        <position position="57"/>
    </location>
</feature>
<gene>
    <name evidence="3" type="ORF">IP91_01818</name>
</gene>
<sequence length="143" mass="15498">MAEQTMLLMEPEDMLRRTVSLTARSLGMSGIHEAATIPQARRLLCQRPYLGAVIAIDDPTQSGNVRDFTLVDEVREGQTACDAKMPIAVLTAHADAALIAALRGREVQRVILKPFRAKVLLEAFVALGVPDPATAPVGKWPRA</sequence>
<dbReference type="Gene3D" id="3.40.50.2300">
    <property type="match status" value="1"/>
</dbReference>
<dbReference type="InterPro" id="IPR001789">
    <property type="entry name" value="Sig_transdc_resp-reg_receiver"/>
</dbReference>
<dbReference type="GO" id="GO:0000160">
    <property type="term" value="P:phosphorelay signal transduction system"/>
    <property type="evidence" value="ECO:0007669"/>
    <property type="project" value="InterPro"/>
</dbReference>
<dbReference type="PROSITE" id="PS50110">
    <property type="entry name" value="RESPONSE_REGULATORY"/>
    <property type="match status" value="1"/>
</dbReference>
<feature type="domain" description="Response regulatory" evidence="2">
    <location>
        <begin position="5"/>
        <end position="128"/>
    </location>
</feature>
<protein>
    <recommendedName>
        <fullName evidence="2">Response regulatory domain-containing protein</fullName>
    </recommendedName>
</protein>
<keyword evidence="4" id="KW-1185">Reference proteome</keyword>
<evidence type="ECO:0000256" key="1">
    <source>
        <dbReference type="PROSITE-ProRule" id="PRU00169"/>
    </source>
</evidence>
<proteinExistence type="predicted"/>
<dbReference type="Proteomes" id="UP000318431">
    <property type="component" value="Unassembled WGS sequence"/>
</dbReference>
<keyword evidence="1" id="KW-0597">Phosphoprotein</keyword>
<evidence type="ECO:0000259" key="2">
    <source>
        <dbReference type="PROSITE" id="PS50110"/>
    </source>
</evidence>
<evidence type="ECO:0000313" key="4">
    <source>
        <dbReference type="Proteomes" id="UP000318431"/>
    </source>
</evidence>
<comment type="caution">
    <text evidence="3">The sequence shown here is derived from an EMBL/GenBank/DDBJ whole genome shotgun (WGS) entry which is preliminary data.</text>
</comment>
<dbReference type="EMBL" id="VLLB01000002">
    <property type="protein sequence ID" value="TWI67699.1"/>
    <property type="molecule type" value="Genomic_DNA"/>
</dbReference>
<dbReference type="AlphaFoldDB" id="A0A562RF55"/>
<organism evidence="3 4">
    <name type="scientific">Pseudoduganella lurida</name>
    <dbReference type="NCBI Taxonomy" id="1036180"/>
    <lineage>
        <taxon>Bacteria</taxon>
        <taxon>Pseudomonadati</taxon>
        <taxon>Pseudomonadota</taxon>
        <taxon>Betaproteobacteria</taxon>
        <taxon>Burkholderiales</taxon>
        <taxon>Oxalobacteraceae</taxon>
        <taxon>Telluria group</taxon>
        <taxon>Pseudoduganella</taxon>
    </lineage>
</organism>
<dbReference type="SUPFAM" id="SSF52172">
    <property type="entry name" value="CheY-like"/>
    <property type="match status" value="1"/>
</dbReference>